<dbReference type="RefSeq" id="XP_064703089.1">
    <property type="nucleotide sequence ID" value="XM_064850202.1"/>
</dbReference>
<feature type="active site" description="Proton donor" evidence="4">
    <location>
        <position position="390"/>
    </location>
</feature>
<dbReference type="SMART" id="SM00226">
    <property type="entry name" value="LMWPc"/>
    <property type="match status" value="1"/>
</dbReference>
<reference evidence="6 7" key="1">
    <citation type="submission" date="2023-08" db="EMBL/GenBank/DDBJ databases">
        <title>Black Yeasts Isolated from many extreme environments.</title>
        <authorList>
            <person name="Coleine C."/>
            <person name="Stajich J.E."/>
            <person name="Selbmann L."/>
        </authorList>
    </citation>
    <scope>NUCLEOTIDE SEQUENCE [LARGE SCALE GENOMIC DNA]</scope>
    <source>
        <strain evidence="6 7">CCFEE 5792</strain>
    </source>
</reference>
<dbReference type="InterPro" id="IPR029498">
    <property type="entry name" value="HeLo_dom"/>
</dbReference>
<proteinExistence type="inferred from homology"/>
<keyword evidence="7" id="KW-1185">Reference proteome</keyword>
<evidence type="ECO:0000313" key="7">
    <source>
        <dbReference type="Proteomes" id="UP001358417"/>
    </source>
</evidence>
<evidence type="ECO:0000256" key="2">
    <source>
        <dbReference type="ARBA" id="ARBA00022801"/>
    </source>
</evidence>
<feature type="domain" description="Phosphotyrosine protein phosphatase I" evidence="5">
    <location>
        <begin position="266"/>
        <end position="416"/>
    </location>
</feature>
<sequence>MAEAVGLALAGVGLIGLFTTCLDVLEMVDVSSSFGRDITLMNQMFDSQRYRLLMWAQVCYSSPTKLVSGLELALARSQIENNLNCIVLLFQDESRLKNHFGLSRAQPVHGALRQGPNAVFQDSFAQFCESIRQVSVDHAIQPTQLDESIQKKQKEASLIQLVRWSVRDRKKFLELISFLKTFIDGLWEVADSIGLRGRERQQAETTIDALSHDDNLAVAAPAMIASDPLADAAVVQRLSRLDLANQRKPQLPTPTIELQQQTHDVISVLFVDYGNSCRSPMAEAIFKSKTAAHVKVGSVDSAGVGTDFWLQPTDQRTVFTLYQHQIEVPTRQPRKINPADFTSFDYMLAMDKHTLSTLERLRDELRSSAHLANIKLFGSFTGHADAEVKDPFFQGFDAFESCYDELVEFSDAFLNAVLSTQAQ</sequence>
<dbReference type="InterPro" id="IPR036196">
    <property type="entry name" value="Ptyr_pPase_sf"/>
</dbReference>
<evidence type="ECO:0000259" key="5">
    <source>
        <dbReference type="SMART" id="SM00226"/>
    </source>
</evidence>
<evidence type="ECO:0000313" key="6">
    <source>
        <dbReference type="EMBL" id="KAK5047545.1"/>
    </source>
</evidence>
<dbReference type="InterPro" id="IPR050438">
    <property type="entry name" value="LMW_PTPase"/>
</dbReference>
<protein>
    <recommendedName>
        <fullName evidence="5">Phosphotyrosine protein phosphatase I domain-containing protein</fullName>
    </recommendedName>
</protein>
<evidence type="ECO:0000256" key="3">
    <source>
        <dbReference type="ARBA" id="ARBA00022912"/>
    </source>
</evidence>
<dbReference type="InterPro" id="IPR023485">
    <property type="entry name" value="Ptyr_pPase"/>
</dbReference>
<dbReference type="EMBL" id="JAVRRD010000025">
    <property type="protein sequence ID" value="KAK5047545.1"/>
    <property type="molecule type" value="Genomic_DNA"/>
</dbReference>
<evidence type="ECO:0000256" key="1">
    <source>
        <dbReference type="ARBA" id="ARBA00011063"/>
    </source>
</evidence>
<dbReference type="PANTHER" id="PTHR11717">
    <property type="entry name" value="LOW MOLECULAR WEIGHT PROTEIN TYROSINE PHOSPHATASE"/>
    <property type="match status" value="1"/>
</dbReference>
<feature type="active site" evidence="4">
    <location>
        <position position="278"/>
    </location>
</feature>
<dbReference type="AlphaFoldDB" id="A0AAV9N0Z2"/>
<comment type="similarity">
    <text evidence="1">Belongs to the low molecular weight phosphotyrosine protein phosphatase family.</text>
</comment>
<name>A0AAV9N0Z2_9EURO</name>
<dbReference type="GeneID" id="89974813"/>
<comment type="caution">
    <text evidence="6">The sequence shown here is derived from an EMBL/GenBank/DDBJ whole genome shotgun (WGS) entry which is preliminary data.</text>
</comment>
<dbReference type="PRINTS" id="PR00719">
    <property type="entry name" value="LMWPTPASE"/>
</dbReference>
<accession>A0AAV9N0Z2</accession>
<gene>
    <name evidence="6" type="ORF">LTR84_006642</name>
</gene>
<keyword evidence="3" id="KW-0904">Protein phosphatase</keyword>
<dbReference type="PANTHER" id="PTHR11717:SF7">
    <property type="entry name" value="LOW MOLECULAR WEIGHT PHOSPHOTYROSINE PROTEIN PHOSPHATASE"/>
    <property type="match status" value="1"/>
</dbReference>
<dbReference type="Proteomes" id="UP001358417">
    <property type="component" value="Unassembled WGS sequence"/>
</dbReference>
<evidence type="ECO:0000256" key="4">
    <source>
        <dbReference type="PIRSR" id="PIRSR617867-1"/>
    </source>
</evidence>
<dbReference type="Gene3D" id="1.20.120.1020">
    <property type="entry name" value="Prion-inhibition and propagation, HeLo domain"/>
    <property type="match status" value="1"/>
</dbReference>
<dbReference type="GO" id="GO:0004725">
    <property type="term" value="F:protein tyrosine phosphatase activity"/>
    <property type="evidence" value="ECO:0007669"/>
    <property type="project" value="InterPro"/>
</dbReference>
<dbReference type="Pfam" id="PF01451">
    <property type="entry name" value="LMWPc"/>
    <property type="match status" value="1"/>
</dbReference>
<dbReference type="Gene3D" id="3.40.50.2300">
    <property type="match status" value="1"/>
</dbReference>
<dbReference type="InterPro" id="IPR038305">
    <property type="entry name" value="HeLo_sf"/>
</dbReference>
<dbReference type="CDD" id="cd16343">
    <property type="entry name" value="LMWPTP"/>
    <property type="match status" value="1"/>
</dbReference>
<dbReference type="InterPro" id="IPR017867">
    <property type="entry name" value="Tyr_phospatase_low_mol_wt"/>
</dbReference>
<dbReference type="SUPFAM" id="SSF52788">
    <property type="entry name" value="Phosphotyrosine protein phosphatases I"/>
    <property type="match status" value="1"/>
</dbReference>
<dbReference type="Pfam" id="PF14479">
    <property type="entry name" value="HeLo"/>
    <property type="match status" value="1"/>
</dbReference>
<organism evidence="6 7">
    <name type="scientific">Exophiala bonariae</name>
    <dbReference type="NCBI Taxonomy" id="1690606"/>
    <lineage>
        <taxon>Eukaryota</taxon>
        <taxon>Fungi</taxon>
        <taxon>Dikarya</taxon>
        <taxon>Ascomycota</taxon>
        <taxon>Pezizomycotina</taxon>
        <taxon>Eurotiomycetes</taxon>
        <taxon>Chaetothyriomycetidae</taxon>
        <taxon>Chaetothyriales</taxon>
        <taxon>Herpotrichiellaceae</taxon>
        <taxon>Exophiala</taxon>
    </lineage>
</organism>
<keyword evidence="2" id="KW-0378">Hydrolase</keyword>